<dbReference type="AlphaFoldDB" id="A0A6S6Y259"/>
<feature type="region of interest" description="Disordered" evidence="1">
    <location>
        <begin position="48"/>
        <end position="74"/>
    </location>
</feature>
<keyword evidence="3" id="KW-1185">Reference proteome</keyword>
<name>A0A6S6Y259_9PROT</name>
<sequence>MVARPTTLDMALADVLPGVFDFFCVYLIRDGNDCKNIKGEWLGRDTGGIGSAPGRQPGNGWSRAGWAPAGFRQA</sequence>
<dbReference type="KEGG" id="doe:DENOEST_2131"/>
<evidence type="ECO:0000256" key="1">
    <source>
        <dbReference type="SAM" id="MobiDB-lite"/>
    </source>
</evidence>
<protein>
    <submittedName>
        <fullName evidence="2">Uncharacterized protein</fullName>
    </submittedName>
</protein>
<organism evidence="2 3">
    <name type="scientific">Denitratisoma oestradiolicum</name>
    <dbReference type="NCBI Taxonomy" id="311182"/>
    <lineage>
        <taxon>Bacteria</taxon>
        <taxon>Pseudomonadati</taxon>
        <taxon>Pseudomonadota</taxon>
        <taxon>Betaproteobacteria</taxon>
        <taxon>Nitrosomonadales</taxon>
        <taxon>Sterolibacteriaceae</taxon>
        <taxon>Denitratisoma</taxon>
    </lineage>
</organism>
<accession>A0A6S6Y259</accession>
<dbReference type="Proteomes" id="UP000515733">
    <property type="component" value="Chromosome"/>
</dbReference>
<evidence type="ECO:0000313" key="3">
    <source>
        <dbReference type="Proteomes" id="UP000515733"/>
    </source>
</evidence>
<dbReference type="EMBL" id="LR778301">
    <property type="protein sequence ID" value="CAB1369296.1"/>
    <property type="molecule type" value="Genomic_DNA"/>
</dbReference>
<reference evidence="2 3" key="1">
    <citation type="submission" date="2020-03" db="EMBL/GenBank/DDBJ databases">
        <authorList>
            <consortium name="Genoscope - CEA"/>
            <person name="William W."/>
        </authorList>
    </citation>
    <scope>NUCLEOTIDE SEQUENCE [LARGE SCALE GENOMIC DNA]</scope>
    <source>
        <strain evidence="3">DSM 16959</strain>
    </source>
</reference>
<evidence type="ECO:0000313" key="2">
    <source>
        <dbReference type="EMBL" id="CAB1369296.1"/>
    </source>
</evidence>
<gene>
    <name evidence="2" type="ORF">DENOEST_2131</name>
</gene>
<proteinExistence type="predicted"/>